<gene>
    <name evidence="3" type="ORF">CZ674_13250</name>
</gene>
<dbReference type="EMBL" id="FUHU01000046">
    <property type="protein sequence ID" value="SJM69383.1"/>
    <property type="molecule type" value="Genomic_DNA"/>
</dbReference>
<proteinExistence type="predicted"/>
<evidence type="ECO:0000313" key="4">
    <source>
        <dbReference type="Proteomes" id="UP000195787"/>
    </source>
</evidence>
<feature type="transmembrane region" description="Helical" evidence="1">
    <location>
        <begin position="12"/>
        <end position="31"/>
    </location>
</feature>
<dbReference type="PANTHER" id="PTHR30163">
    <property type="entry name" value="MEMBRANE-BOUND LYTIC MUREIN TRANSGLYCOSYLASE B"/>
    <property type="match status" value="1"/>
</dbReference>
<reference evidence="3 4" key="1">
    <citation type="submission" date="2017-02" db="EMBL/GenBank/DDBJ databases">
        <authorList>
            <person name="Peterson S.W."/>
        </authorList>
    </citation>
    <scope>NUCLEOTIDE SEQUENCE [LARGE SCALE GENOMIC DNA]</scope>
    <source>
        <strain evidence="3 4">LMG 22410</strain>
    </source>
</reference>
<dbReference type="GeneID" id="303174176"/>
<dbReference type="AlphaFoldDB" id="A0A1R4GMP7"/>
<dbReference type="Gene3D" id="1.10.530.10">
    <property type="match status" value="1"/>
</dbReference>
<dbReference type="Pfam" id="PF13406">
    <property type="entry name" value="SLT_2"/>
    <property type="match status" value="1"/>
</dbReference>
<organism evidence="3 4">
    <name type="scientific">Agrococcus casei LMG 22410</name>
    <dbReference type="NCBI Taxonomy" id="1255656"/>
    <lineage>
        <taxon>Bacteria</taxon>
        <taxon>Bacillati</taxon>
        <taxon>Actinomycetota</taxon>
        <taxon>Actinomycetes</taxon>
        <taxon>Micrococcales</taxon>
        <taxon>Microbacteriaceae</taxon>
        <taxon>Agrococcus</taxon>
    </lineage>
</organism>
<dbReference type="SUPFAM" id="SSF53955">
    <property type="entry name" value="Lysozyme-like"/>
    <property type="match status" value="1"/>
</dbReference>
<dbReference type="Proteomes" id="UP000195787">
    <property type="component" value="Unassembled WGS sequence"/>
</dbReference>
<evidence type="ECO:0000256" key="1">
    <source>
        <dbReference type="SAM" id="Phobius"/>
    </source>
</evidence>
<accession>A0A1R4GMP7</accession>
<keyword evidence="1" id="KW-0812">Transmembrane</keyword>
<dbReference type="InterPro" id="IPR043426">
    <property type="entry name" value="MltB-like"/>
</dbReference>
<dbReference type="OrthoDB" id="9796191at2"/>
<protein>
    <submittedName>
        <fullName evidence="3">Putative secreted protein</fullName>
    </submittedName>
</protein>
<keyword evidence="1" id="KW-1133">Transmembrane helix</keyword>
<dbReference type="PANTHER" id="PTHR30163:SF8">
    <property type="entry name" value="LYTIC MUREIN TRANSGLYCOSYLASE"/>
    <property type="match status" value="1"/>
</dbReference>
<name>A0A1R4GMP7_9MICO</name>
<dbReference type="InterPro" id="IPR023346">
    <property type="entry name" value="Lysozyme-like_dom_sf"/>
</dbReference>
<dbReference type="InterPro" id="IPR031304">
    <property type="entry name" value="SLT_2"/>
</dbReference>
<evidence type="ECO:0000313" key="3">
    <source>
        <dbReference type="EMBL" id="SJM69383.1"/>
    </source>
</evidence>
<dbReference type="RefSeq" id="WP_143244754.1">
    <property type="nucleotide sequence ID" value="NZ_FUHU01000046.1"/>
</dbReference>
<dbReference type="GO" id="GO:0008933">
    <property type="term" value="F:peptidoglycan lytic transglycosylase activity"/>
    <property type="evidence" value="ECO:0007669"/>
    <property type="project" value="TreeGrafter"/>
</dbReference>
<keyword evidence="4" id="KW-1185">Reference proteome</keyword>
<sequence length="260" mass="25958">MSSKRRGGRIAVGALAGLAAICIGLGIWVVVDGTGSDAAGDYRGDVEFRAASGVTAPEAADLPEVDAGLLGGSHDIAELADADWVAATAAATGIPERALQAYAGAALRAGDMWPACGLGWNTLAAIGEVETHHGTIQGGSIGDDGVADPAIIGIALDGSSTDAITDTDGGELDGDAEWDRAIGPMQFIPETWQALALDGNGDGVLDPQQIDDAALTAAAALCGPGGDLTDPAVWIDAVAGYNSATSYNNRVAEAANAYAQ</sequence>
<feature type="domain" description="Transglycosylase SLT" evidence="2">
    <location>
        <begin position="178"/>
        <end position="220"/>
    </location>
</feature>
<dbReference type="GO" id="GO:0009253">
    <property type="term" value="P:peptidoglycan catabolic process"/>
    <property type="evidence" value="ECO:0007669"/>
    <property type="project" value="TreeGrafter"/>
</dbReference>
<keyword evidence="1" id="KW-0472">Membrane</keyword>
<evidence type="ECO:0000259" key="2">
    <source>
        <dbReference type="Pfam" id="PF13406"/>
    </source>
</evidence>